<evidence type="ECO:0000313" key="1">
    <source>
        <dbReference type="EMBL" id="CAF1384799.1"/>
    </source>
</evidence>
<name>A0A815P3L9_ADIRI</name>
<sequence>MNSYNQFDRSKHFTEGTTWTGTNDSKLLLPYMKSDLNIEVMDYVLNQPIRAAVSLNCNLFESEIANLVADCYHYAIDIVIRDPTCPRAKLWDYSHLIQENKHGLILHEQLQKQVQISPHHSTVHIKSRYINM</sequence>
<protein>
    <submittedName>
        <fullName evidence="2">Uncharacterized protein</fullName>
    </submittedName>
</protein>
<dbReference type="Proteomes" id="UP000663852">
    <property type="component" value="Unassembled WGS sequence"/>
</dbReference>
<gene>
    <name evidence="1" type="ORF">EDS130_LOCUS35137</name>
    <name evidence="2" type="ORF">XAT740_LOCUS36470</name>
</gene>
<reference evidence="2" key="1">
    <citation type="submission" date="2021-02" db="EMBL/GenBank/DDBJ databases">
        <authorList>
            <person name="Nowell W R."/>
        </authorList>
    </citation>
    <scope>NUCLEOTIDE SEQUENCE</scope>
</reference>
<evidence type="ECO:0000313" key="3">
    <source>
        <dbReference type="Proteomes" id="UP000663828"/>
    </source>
</evidence>
<dbReference type="EMBL" id="CAJNOR010003744">
    <property type="protein sequence ID" value="CAF1443685.1"/>
    <property type="molecule type" value="Genomic_DNA"/>
</dbReference>
<organism evidence="2 3">
    <name type="scientific">Adineta ricciae</name>
    <name type="common">Rotifer</name>
    <dbReference type="NCBI Taxonomy" id="249248"/>
    <lineage>
        <taxon>Eukaryota</taxon>
        <taxon>Metazoa</taxon>
        <taxon>Spiralia</taxon>
        <taxon>Gnathifera</taxon>
        <taxon>Rotifera</taxon>
        <taxon>Eurotatoria</taxon>
        <taxon>Bdelloidea</taxon>
        <taxon>Adinetida</taxon>
        <taxon>Adinetidae</taxon>
        <taxon>Adineta</taxon>
    </lineage>
</organism>
<keyword evidence="3" id="KW-1185">Reference proteome</keyword>
<dbReference type="AlphaFoldDB" id="A0A815P3L9"/>
<evidence type="ECO:0000313" key="2">
    <source>
        <dbReference type="EMBL" id="CAF1443685.1"/>
    </source>
</evidence>
<dbReference type="Proteomes" id="UP000663828">
    <property type="component" value="Unassembled WGS sequence"/>
</dbReference>
<accession>A0A815P3L9</accession>
<proteinExistence type="predicted"/>
<dbReference type="EMBL" id="CAJNOJ010000304">
    <property type="protein sequence ID" value="CAF1384799.1"/>
    <property type="molecule type" value="Genomic_DNA"/>
</dbReference>
<comment type="caution">
    <text evidence="2">The sequence shown here is derived from an EMBL/GenBank/DDBJ whole genome shotgun (WGS) entry which is preliminary data.</text>
</comment>